<reference evidence="6 7" key="1">
    <citation type="submission" date="2019-03" db="EMBL/GenBank/DDBJ databases">
        <title>Genomics of glacier-inhabiting Cryobacterium strains.</title>
        <authorList>
            <person name="Liu Q."/>
            <person name="Xin Y.-H."/>
        </authorList>
    </citation>
    <scope>NUCLEOTIDE SEQUENCE [LARGE SCALE GENOMIC DNA]</scope>
    <source>
        <strain evidence="6 7">MDB1-5</strain>
    </source>
</reference>
<dbReference type="EC" id="3.5.3.13" evidence="6"/>
<evidence type="ECO:0000256" key="3">
    <source>
        <dbReference type="ARBA" id="ARBA00022801"/>
    </source>
</evidence>
<sequence>MTFWCARALIDGAPVDAVRVHAAPDGTIARLERGVPARAGDTVLGTVVPGMGDAHSHAFHRALRGRTQADGGDFWRWRERMYAAASALDPDLYYELTSAVFAEMLVSGWTAVGEFHYVHHRQDGRPYPDAHAMELAVAAAARDTGIRLTLLDTCYLRGGADRPLSDLQRRFGDGSAEAWLQRWSSLRDTLDTDARTLAGPGPAVTLGAAVHSVRAVPRSAMATILAGLPATVPLHIHLSEQPQENAECLAEYGLTPTGLLHELGALTPRLSVVHATHLTDDDVELLGTAGVTAVFCPTTEADLGDGIGPARRLADAGARLALGSDQNAVVDPFLETRGLEAGERLASGRRGRFSPPELTETLTRGGYASLGLGTGGLQVGAWLDLVELDTASVRTVGAGPDQLPLVATASDVRRVIVGGRIIASDGLLVSPAADPAVLLCAALHRIDDTIDRMNPVRLIPKERA</sequence>
<dbReference type="EMBL" id="SOFS01000019">
    <property type="protein sequence ID" value="TFC20722.1"/>
    <property type="molecule type" value="Genomic_DNA"/>
</dbReference>
<dbReference type="PANTHER" id="PTHR11271:SF48">
    <property type="entry name" value="AMIDOHYDROLASE-RELATED DOMAIN-CONTAINING PROTEIN"/>
    <property type="match status" value="1"/>
</dbReference>
<dbReference type="SUPFAM" id="SSF51556">
    <property type="entry name" value="Metallo-dependent hydrolases"/>
    <property type="match status" value="1"/>
</dbReference>
<keyword evidence="3 6" id="KW-0378">Hydrolase</keyword>
<organism evidence="6 7">
    <name type="scientific">Cryobacterium glucosi</name>
    <dbReference type="NCBI Taxonomy" id="1259175"/>
    <lineage>
        <taxon>Bacteria</taxon>
        <taxon>Bacillati</taxon>
        <taxon>Actinomycetota</taxon>
        <taxon>Actinomycetes</taxon>
        <taxon>Micrococcales</taxon>
        <taxon>Microbacteriaceae</taxon>
        <taxon>Cryobacterium</taxon>
    </lineage>
</organism>
<proteinExistence type="predicted"/>
<keyword evidence="7" id="KW-1185">Reference proteome</keyword>
<dbReference type="Gene3D" id="3.20.20.140">
    <property type="entry name" value="Metal-dependent hydrolases"/>
    <property type="match status" value="1"/>
</dbReference>
<evidence type="ECO:0000313" key="7">
    <source>
        <dbReference type="Proteomes" id="UP000297604"/>
    </source>
</evidence>
<protein>
    <submittedName>
        <fullName evidence="6">Formimidoylglutamate deiminase</fullName>
        <ecNumber evidence="6">3.5.3.13</ecNumber>
    </submittedName>
</protein>
<evidence type="ECO:0000256" key="2">
    <source>
        <dbReference type="ARBA" id="ARBA00022723"/>
    </source>
</evidence>
<dbReference type="InterPro" id="IPR011059">
    <property type="entry name" value="Metal-dep_hydrolase_composite"/>
</dbReference>
<dbReference type="Pfam" id="PF01979">
    <property type="entry name" value="Amidohydro_1"/>
    <property type="match status" value="1"/>
</dbReference>
<dbReference type="NCBIfam" id="NF006681">
    <property type="entry name" value="PRK09229.1-2"/>
    <property type="match status" value="1"/>
</dbReference>
<dbReference type="InterPro" id="IPR006680">
    <property type="entry name" value="Amidohydro-rel"/>
</dbReference>
<evidence type="ECO:0000313" key="6">
    <source>
        <dbReference type="EMBL" id="TFC20722.1"/>
    </source>
</evidence>
<evidence type="ECO:0000259" key="5">
    <source>
        <dbReference type="Pfam" id="PF01979"/>
    </source>
</evidence>
<dbReference type="Proteomes" id="UP000297604">
    <property type="component" value="Unassembled WGS sequence"/>
</dbReference>
<comment type="cofactor">
    <cofactor evidence="1">
        <name>Zn(2+)</name>
        <dbReference type="ChEBI" id="CHEBI:29105"/>
    </cofactor>
</comment>
<feature type="domain" description="Amidohydrolase-related" evidence="5">
    <location>
        <begin position="46"/>
        <end position="421"/>
    </location>
</feature>
<gene>
    <name evidence="6" type="ORF">E3O46_08845</name>
</gene>
<dbReference type="PANTHER" id="PTHR11271">
    <property type="entry name" value="GUANINE DEAMINASE"/>
    <property type="match status" value="1"/>
</dbReference>
<dbReference type="GO" id="GO:0050416">
    <property type="term" value="F:formimidoylglutamate deiminase activity"/>
    <property type="evidence" value="ECO:0007669"/>
    <property type="project" value="UniProtKB-EC"/>
</dbReference>
<keyword evidence="2" id="KW-0479">Metal-binding</keyword>
<dbReference type="InterPro" id="IPR051607">
    <property type="entry name" value="Metallo-dep_hydrolases"/>
</dbReference>
<comment type="caution">
    <text evidence="6">The sequence shown here is derived from an EMBL/GenBank/DDBJ whole genome shotgun (WGS) entry which is preliminary data.</text>
</comment>
<accession>A0ABY2IMR3</accession>
<dbReference type="InterPro" id="IPR032466">
    <property type="entry name" value="Metal_Hydrolase"/>
</dbReference>
<keyword evidence="4" id="KW-0862">Zinc</keyword>
<evidence type="ECO:0000256" key="1">
    <source>
        <dbReference type="ARBA" id="ARBA00001947"/>
    </source>
</evidence>
<evidence type="ECO:0000256" key="4">
    <source>
        <dbReference type="ARBA" id="ARBA00022833"/>
    </source>
</evidence>
<name>A0ABY2IMR3_9MICO</name>
<dbReference type="Gene3D" id="2.30.40.10">
    <property type="entry name" value="Urease, subunit C, domain 1"/>
    <property type="match status" value="1"/>
</dbReference>